<accession>A0A7S1N0W7</accession>
<dbReference type="SUPFAM" id="SSF52540">
    <property type="entry name" value="P-loop containing nucleoside triphosphate hydrolases"/>
    <property type="match status" value="1"/>
</dbReference>
<dbReference type="GO" id="GO:0005886">
    <property type="term" value="C:plasma membrane"/>
    <property type="evidence" value="ECO:0007669"/>
    <property type="project" value="UniProtKB-SubCell"/>
</dbReference>
<dbReference type="GO" id="GO:0010008">
    <property type="term" value="C:endosome membrane"/>
    <property type="evidence" value="ECO:0007669"/>
    <property type="project" value="UniProtKB-SubCell"/>
</dbReference>
<evidence type="ECO:0000256" key="1">
    <source>
        <dbReference type="ARBA" id="ARBA00004481"/>
    </source>
</evidence>
<dbReference type="CDD" id="cd09913">
    <property type="entry name" value="EHD"/>
    <property type="match status" value="1"/>
</dbReference>
<feature type="region of interest" description="Disordered" evidence="2">
    <location>
        <begin position="448"/>
        <end position="497"/>
    </location>
</feature>
<reference evidence="4" key="1">
    <citation type="submission" date="2021-01" db="EMBL/GenBank/DDBJ databases">
        <authorList>
            <person name="Corre E."/>
            <person name="Pelletier E."/>
            <person name="Niang G."/>
            <person name="Scheremetjew M."/>
            <person name="Finn R."/>
            <person name="Kale V."/>
            <person name="Holt S."/>
            <person name="Cochrane G."/>
            <person name="Meng A."/>
            <person name="Brown T."/>
            <person name="Cohen L."/>
        </authorList>
    </citation>
    <scope>NUCLEOTIDE SEQUENCE</scope>
    <source>
        <strain evidence="4">NIES-381</strain>
    </source>
</reference>
<feature type="compositionally biased region" description="Polar residues" evidence="2">
    <location>
        <begin position="472"/>
        <end position="497"/>
    </location>
</feature>
<dbReference type="AlphaFoldDB" id="A0A7S1N0W7"/>
<evidence type="ECO:0000256" key="2">
    <source>
        <dbReference type="SAM" id="MobiDB-lite"/>
    </source>
</evidence>
<dbReference type="Gene3D" id="1.10.268.20">
    <property type="match status" value="1"/>
</dbReference>
<organism evidence="4">
    <name type="scientific">Eutreptiella gymnastica</name>
    <dbReference type="NCBI Taxonomy" id="73025"/>
    <lineage>
        <taxon>Eukaryota</taxon>
        <taxon>Discoba</taxon>
        <taxon>Euglenozoa</taxon>
        <taxon>Euglenida</taxon>
        <taxon>Spirocuta</taxon>
        <taxon>Euglenophyceae</taxon>
        <taxon>Eutreptiales</taxon>
        <taxon>Eutreptiaceae</taxon>
        <taxon>Eutreptiella</taxon>
    </lineage>
</organism>
<evidence type="ECO:0000259" key="3">
    <source>
        <dbReference type="PROSITE" id="PS51718"/>
    </source>
</evidence>
<evidence type="ECO:0000313" key="4">
    <source>
        <dbReference type="EMBL" id="CAD8989907.1"/>
    </source>
</evidence>
<dbReference type="Gene3D" id="1.10.418.10">
    <property type="entry name" value="Calponin-like domain"/>
    <property type="match status" value="1"/>
</dbReference>
<dbReference type="InterPro" id="IPR027417">
    <property type="entry name" value="P-loop_NTPase"/>
</dbReference>
<dbReference type="GO" id="GO:0005525">
    <property type="term" value="F:GTP binding"/>
    <property type="evidence" value="ECO:0007669"/>
    <property type="project" value="InterPro"/>
</dbReference>
<dbReference type="PANTHER" id="PTHR43681:SF1">
    <property type="entry name" value="SARCALUMENIN"/>
    <property type="match status" value="1"/>
</dbReference>
<proteinExistence type="predicted"/>
<dbReference type="EMBL" id="HBGA01002697">
    <property type="protein sequence ID" value="CAD8989907.1"/>
    <property type="molecule type" value="Transcribed_RNA"/>
</dbReference>
<dbReference type="InterPro" id="IPR040990">
    <property type="entry name" value="DUF5600"/>
</dbReference>
<comment type="subcellular location">
    <subcellularLocation>
        <location evidence="1">Endosome membrane</location>
        <topology evidence="1">Peripheral membrane protein</topology>
    </subcellularLocation>
</comment>
<dbReference type="Gene3D" id="3.40.50.300">
    <property type="entry name" value="P-loop containing nucleotide triphosphate hydrolases"/>
    <property type="match status" value="1"/>
</dbReference>
<sequence length="497" mass="56896">MAIRAPVGRLELLSWVNAAQDTDYHRIEHLRDGVAYCQIFDAVHPRKAAWQEQFNTTCSEIKRIYEDSIEPVEKRYQYELFKPTYFSDTLKPNKPLVLFLGPFSAGKSTFINYLLGHDCLWTGPQPTTDKFTIIMHGTEESKISGRILTSNPELPFRGLAEFGNQFLETLEGIQVPADFLKNISLIDTPGVLESAREVHSRAYDYMKVTRWFIERADLVFVLFDPSKLDAGMELRSMFQQFKGHESKLRMVLNKADQCAPQELMRVYGSLFWNLSTLISTTEPPRVYVSSFWNKPYRGDHNKELFDEEKADLMYDLLEVVPLQCLDKRVTAVMQRALDVQIHAHIVGTMKEKMPSLIGKAKAKKEMLQNMSKIYDEVSAKYKLTSADFPKQEQYQAFFDHSQVHMSEMPKLSDFEKETKKGSENGLKKLERVIRFDLPKLLHPITQAAAIDPRKARKEKQGSSTAPPDKSVYLNQVAAQHAKQQPPASLEGQTTTDA</sequence>
<dbReference type="PROSITE" id="PS51718">
    <property type="entry name" value="G_DYNAMIN_2"/>
    <property type="match status" value="1"/>
</dbReference>
<dbReference type="Pfam" id="PF18150">
    <property type="entry name" value="DUF5600"/>
    <property type="match status" value="1"/>
</dbReference>
<name>A0A7S1N0W7_9EUGL</name>
<feature type="domain" description="Dynamin-type G" evidence="3">
    <location>
        <begin position="91"/>
        <end position="321"/>
    </location>
</feature>
<dbReference type="InterPro" id="IPR045063">
    <property type="entry name" value="Dynamin_N"/>
</dbReference>
<dbReference type="PANTHER" id="PTHR43681">
    <property type="entry name" value="TRANSMEMBRANE GTPASE FZO"/>
    <property type="match status" value="1"/>
</dbReference>
<dbReference type="InterPro" id="IPR030381">
    <property type="entry name" value="G_DYNAMIN_dom"/>
</dbReference>
<gene>
    <name evidence="4" type="ORF">EGYM00392_LOCUS949</name>
</gene>
<dbReference type="InterPro" id="IPR036872">
    <property type="entry name" value="CH_dom_sf"/>
</dbReference>
<dbReference type="InterPro" id="IPR051943">
    <property type="entry name" value="TRAFAC_Dynamin-like_GTPase"/>
</dbReference>
<dbReference type="SUPFAM" id="SSF47576">
    <property type="entry name" value="Calponin-homology domain, CH-domain"/>
    <property type="match status" value="1"/>
</dbReference>
<protein>
    <recommendedName>
        <fullName evidence="3">Dynamin-type G domain-containing protein</fullName>
    </recommendedName>
</protein>
<dbReference type="Pfam" id="PF00350">
    <property type="entry name" value="Dynamin_N"/>
    <property type="match status" value="1"/>
</dbReference>